<dbReference type="PROSITE" id="PS50234">
    <property type="entry name" value="VWFA"/>
    <property type="match status" value="1"/>
</dbReference>
<keyword evidence="3 5" id="KW-1133">Transmembrane helix</keyword>
<dbReference type="SUPFAM" id="SSF53300">
    <property type="entry name" value="vWA-like"/>
    <property type="match status" value="1"/>
</dbReference>
<evidence type="ECO:0000259" key="6">
    <source>
        <dbReference type="PROSITE" id="PS50234"/>
    </source>
</evidence>
<keyword evidence="1" id="KW-1003">Cell membrane</keyword>
<feature type="transmembrane region" description="Helical" evidence="5">
    <location>
        <begin position="34"/>
        <end position="52"/>
    </location>
</feature>
<dbReference type="Pfam" id="PF13519">
    <property type="entry name" value="VWA_2"/>
    <property type="match status" value="1"/>
</dbReference>
<evidence type="ECO:0000313" key="7">
    <source>
        <dbReference type="EMBL" id="SVC77347.1"/>
    </source>
</evidence>
<reference evidence="7" key="1">
    <citation type="submission" date="2018-05" db="EMBL/GenBank/DDBJ databases">
        <authorList>
            <person name="Lanie J.A."/>
            <person name="Ng W.-L."/>
            <person name="Kazmierczak K.M."/>
            <person name="Andrzejewski T.M."/>
            <person name="Davidsen T.M."/>
            <person name="Wayne K.J."/>
            <person name="Tettelin H."/>
            <person name="Glass J.I."/>
            <person name="Rusch D."/>
            <person name="Podicherti R."/>
            <person name="Tsui H.-C.T."/>
            <person name="Winkler M.E."/>
        </authorList>
    </citation>
    <scope>NUCLEOTIDE SEQUENCE</scope>
</reference>
<feature type="non-terminal residue" evidence="7">
    <location>
        <position position="242"/>
    </location>
</feature>
<dbReference type="Gene3D" id="3.40.50.410">
    <property type="entry name" value="von Willebrand factor, type A domain"/>
    <property type="match status" value="1"/>
</dbReference>
<keyword evidence="2 5" id="KW-0812">Transmembrane</keyword>
<sequence>MVWLERRLGRDLSKFMHPILQSRLVKNSPPVRRYLRIILLSLCGCFLILSLMRPQWGFQFVATPRVGAEIMVCLDVSKSMLAEDVAPSRLERAKAELIDLLTYLDGDQVGLIAFAGRASVLSPLTPDFGFLRLVLDQAGPHTVTRGGTRLEEPIRKAIAGFGDAADISRSILLITDGEDHDSFPVEAAKDAAERGVRILSIGFGDENGSDIMITDPKTGARSILRDSDGKVVESRLDGSLLR</sequence>
<gene>
    <name evidence="7" type="ORF">METZ01_LOCUS330201</name>
</gene>
<evidence type="ECO:0000256" key="2">
    <source>
        <dbReference type="ARBA" id="ARBA00022692"/>
    </source>
</evidence>
<dbReference type="EMBL" id="UINC01110078">
    <property type="protein sequence ID" value="SVC77347.1"/>
    <property type="molecule type" value="Genomic_DNA"/>
</dbReference>
<organism evidence="7">
    <name type="scientific">marine metagenome</name>
    <dbReference type="NCBI Taxonomy" id="408172"/>
    <lineage>
        <taxon>unclassified sequences</taxon>
        <taxon>metagenomes</taxon>
        <taxon>ecological metagenomes</taxon>
    </lineage>
</organism>
<evidence type="ECO:0000256" key="5">
    <source>
        <dbReference type="SAM" id="Phobius"/>
    </source>
</evidence>
<protein>
    <recommendedName>
        <fullName evidence="6">VWFA domain-containing protein</fullName>
    </recommendedName>
</protein>
<dbReference type="AlphaFoldDB" id="A0A382PWX7"/>
<name>A0A382PWX7_9ZZZZ</name>
<dbReference type="PANTHER" id="PTHR22550">
    <property type="entry name" value="SPORE GERMINATION PROTEIN"/>
    <property type="match status" value="1"/>
</dbReference>
<dbReference type="InterPro" id="IPR002035">
    <property type="entry name" value="VWF_A"/>
</dbReference>
<dbReference type="SMART" id="SM00327">
    <property type="entry name" value="VWA"/>
    <property type="match status" value="1"/>
</dbReference>
<evidence type="ECO:0000256" key="3">
    <source>
        <dbReference type="ARBA" id="ARBA00022989"/>
    </source>
</evidence>
<dbReference type="InterPro" id="IPR036465">
    <property type="entry name" value="vWFA_dom_sf"/>
</dbReference>
<proteinExistence type="predicted"/>
<dbReference type="InterPro" id="IPR050768">
    <property type="entry name" value="UPF0353/GerABKA_families"/>
</dbReference>
<accession>A0A382PWX7</accession>
<feature type="domain" description="VWFA" evidence="6">
    <location>
        <begin position="69"/>
        <end position="240"/>
    </location>
</feature>
<evidence type="ECO:0000256" key="1">
    <source>
        <dbReference type="ARBA" id="ARBA00022475"/>
    </source>
</evidence>
<keyword evidence="4 5" id="KW-0472">Membrane</keyword>
<evidence type="ECO:0000256" key="4">
    <source>
        <dbReference type="ARBA" id="ARBA00023136"/>
    </source>
</evidence>
<dbReference type="PANTHER" id="PTHR22550:SF5">
    <property type="entry name" value="LEUCINE ZIPPER PROTEIN 4"/>
    <property type="match status" value="1"/>
</dbReference>